<organism evidence="1 2">
    <name type="scientific">Gordonia lacunae</name>
    <dbReference type="NCBI Taxonomy" id="417102"/>
    <lineage>
        <taxon>Bacteria</taxon>
        <taxon>Bacillati</taxon>
        <taxon>Actinomycetota</taxon>
        <taxon>Actinomycetes</taxon>
        <taxon>Mycobacteriales</taxon>
        <taxon>Gordoniaceae</taxon>
        <taxon>Gordonia</taxon>
    </lineage>
</organism>
<accession>A0A243Q6E0</accession>
<comment type="caution">
    <text evidence="1">The sequence shown here is derived from an EMBL/GenBank/DDBJ whole genome shotgun (WGS) entry which is preliminary data.</text>
</comment>
<reference evidence="1 2" key="1">
    <citation type="submission" date="2017-05" db="EMBL/GenBank/DDBJ databases">
        <title>Biotechnological potential of actinobacteria isolated from South African environments.</title>
        <authorList>
            <person name="Le Roes-Hill M."/>
            <person name="Prins A."/>
            <person name="Durrell K.A."/>
        </authorList>
    </citation>
    <scope>NUCLEOTIDE SEQUENCE [LARGE SCALE GENOMIC DNA]</scope>
    <source>
        <strain evidence="1">BS2</strain>
    </source>
</reference>
<evidence type="ECO:0000313" key="2">
    <source>
        <dbReference type="Proteomes" id="UP000194632"/>
    </source>
</evidence>
<dbReference type="AlphaFoldDB" id="A0A243Q6E0"/>
<name>A0A243Q6E0_9ACTN</name>
<dbReference type="Proteomes" id="UP000194632">
    <property type="component" value="Unassembled WGS sequence"/>
</dbReference>
<keyword evidence="2" id="KW-1185">Reference proteome</keyword>
<protein>
    <submittedName>
        <fullName evidence="1">Uncharacterized protein</fullName>
    </submittedName>
</protein>
<dbReference type="OrthoDB" id="4381142at2"/>
<sequence>MTNPDPVDVGQTDGTRVGADPVAAVTLARRLAEVTAGLAGARGELSALLHDIDAAVGVGDSAHAFRMGFAPAAETIAESLQDAEDRLGGHRRALVAGVDALVDADAEASARLGRSTR</sequence>
<dbReference type="EMBL" id="NGFO01000026">
    <property type="protein sequence ID" value="OUC76927.1"/>
    <property type="molecule type" value="Genomic_DNA"/>
</dbReference>
<dbReference type="RefSeq" id="WP_086536951.1">
    <property type="nucleotide sequence ID" value="NZ_NGFO01000026.1"/>
</dbReference>
<dbReference type="STRING" id="417102.CA982_19740"/>
<proteinExistence type="predicted"/>
<gene>
    <name evidence="1" type="ORF">CA982_19740</name>
</gene>
<evidence type="ECO:0000313" key="1">
    <source>
        <dbReference type="EMBL" id="OUC76927.1"/>
    </source>
</evidence>